<feature type="binding site" evidence="2">
    <location>
        <begin position="98"/>
        <end position="101"/>
    </location>
    <ligand>
        <name>ATP</name>
        <dbReference type="ChEBI" id="CHEBI:30616"/>
    </ligand>
</feature>
<dbReference type="NCBIfam" id="TIGR00347">
    <property type="entry name" value="bioD"/>
    <property type="match status" value="1"/>
</dbReference>
<feature type="binding site" evidence="2">
    <location>
        <begin position="157"/>
        <end position="158"/>
    </location>
    <ligand>
        <name>ATP</name>
        <dbReference type="ChEBI" id="CHEBI:30616"/>
    </ligand>
</feature>
<dbReference type="PIRSF" id="PIRSF006755">
    <property type="entry name" value="DTB_synth"/>
    <property type="match status" value="1"/>
</dbReference>
<comment type="caution">
    <text evidence="2">Lacks conserved residue(s) required for the propagation of feature annotation.</text>
</comment>
<keyword evidence="2" id="KW-0963">Cytoplasm</keyword>
<dbReference type="RefSeq" id="WP_105983353.1">
    <property type="nucleotide sequence ID" value="NZ_MQUC01000003.1"/>
</dbReference>
<name>A0A2S9WW16_9FLAO</name>
<proteinExistence type="inferred from homology"/>
<comment type="subunit">
    <text evidence="2">Homodimer.</text>
</comment>
<comment type="subcellular location">
    <subcellularLocation>
        <location evidence="2">Cytoplasm</location>
    </subcellularLocation>
</comment>
<dbReference type="GO" id="GO:0005524">
    <property type="term" value="F:ATP binding"/>
    <property type="evidence" value="ECO:0007669"/>
    <property type="project" value="UniProtKB-UniRule"/>
</dbReference>
<dbReference type="Pfam" id="PF13500">
    <property type="entry name" value="AAA_26"/>
    <property type="match status" value="1"/>
</dbReference>
<dbReference type="EC" id="6.3.3.3" evidence="2"/>
<keyword evidence="2" id="KW-0067">ATP-binding</keyword>
<dbReference type="GO" id="GO:0005829">
    <property type="term" value="C:cytosol"/>
    <property type="evidence" value="ECO:0007669"/>
    <property type="project" value="TreeGrafter"/>
</dbReference>
<feature type="binding site" evidence="2">
    <location>
        <begin position="12"/>
        <end position="17"/>
    </location>
    <ligand>
        <name>ATP</name>
        <dbReference type="ChEBI" id="CHEBI:30616"/>
    </ligand>
</feature>
<comment type="cofactor">
    <cofactor evidence="2">
        <name>Mg(2+)</name>
        <dbReference type="ChEBI" id="CHEBI:18420"/>
    </cofactor>
</comment>
<comment type="caution">
    <text evidence="3">The sequence shown here is derived from an EMBL/GenBank/DDBJ whole genome shotgun (WGS) entry which is preliminary data.</text>
</comment>
<comment type="function">
    <text evidence="2">Catalyzes a mechanistically unusual reaction, the ATP-dependent insertion of CO2 between the N7 and N8 nitrogen atoms of 7,8-diaminopelargonic acid (DAPA, also called 7,8-diammoniononanoate) to form a ureido ring.</text>
</comment>
<keyword evidence="2" id="KW-0547">Nucleotide-binding</keyword>
<dbReference type="Proteomes" id="UP000239532">
    <property type="component" value="Unassembled WGS sequence"/>
</dbReference>
<keyword evidence="4" id="KW-1185">Reference proteome</keyword>
<evidence type="ECO:0000256" key="2">
    <source>
        <dbReference type="HAMAP-Rule" id="MF_00336"/>
    </source>
</evidence>
<feature type="active site" evidence="2">
    <location>
        <position position="32"/>
    </location>
</feature>
<dbReference type="SUPFAM" id="SSF52540">
    <property type="entry name" value="P-loop containing nucleoside triphosphate hydrolases"/>
    <property type="match status" value="1"/>
</dbReference>
<dbReference type="PANTHER" id="PTHR43210:SF5">
    <property type="entry name" value="DETHIOBIOTIN SYNTHETASE"/>
    <property type="match status" value="1"/>
</dbReference>
<feature type="binding site" evidence="2">
    <location>
        <position position="42"/>
    </location>
    <ligand>
        <name>ATP</name>
        <dbReference type="ChEBI" id="CHEBI:30616"/>
    </ligand>
</feature>
<accession>A0A2S9WW16</accession>
<feature type="binding site" evidence="2">
    <location>
        <position position="16"/>
    </location>
    <ligand>
        <name>Mg(2+)</name>
        <dbReference type="ChEBI" id="CHEBI:18420"/>
    </ligand>
</feature>
<dbReference type="CDD" id="cd03109">
    <property type="entry name" value="DTBS"/>
    <property type="match status" value="1"/>
</dbReference>
<gene>
    <name evidence="2" type="primary">bioD</name>
    <name evidence="3" type="ORF">BST86_11365</name>
</gene>
<dbReference type="AlphaFoldDB" id="A0A2S9WW16"/>
<dbReference type="UniPathway" id="UPA00078">
    <property type="reaction ID" value="UER00161"/>
</dbReference>
<evidence type="ECO:0000313" key="4">
    <source>
        <dbReference type="Proteomes" id="UP000239532"/>
    </source>
</evidence>
<dbReference type="OrthoDB" id="9802097at2"/>
<keyword evidence="2" id="KW-0479">Metal-binding</keyword>
<dbReference type="PANTHER" id="PTHR43210">
    <property type="entry name" value="DETHIOBIOTIN SYNTHETASE"/>
    <property type="match status" value="1"/>
</dbReference>
<feature type="binding site" evidence="2">
    <location>
        <position position="36"/>
    </location>
    <ligand>
        <name>substrate</name>
    </ligand>
</feature>
<organism evidence="3 4">
    <name type="scientific">Nonlabens agnitus</name>
    <dbReference type="NCBI Taxonomy" id="870484"/>
    <lineage>
        <taxon>Bacteria</taxon>
        <taxon>Pseudomonadati</taxon>
        <taxon>Bacteroidota</taxon>
        <taxon>Flavobacteriia</taxon>
        <taxon>Flavobacteriales</taxon>
        <taxon>Flavobacteriaceae</taxon>
        <taxon>Nonlabens</taxon>
    </lineage>
</organism>
<dbReference type="GO" id="GO:0009102">
    <property type="term" value="P:biotin biosynthetic process"/>
    <property type="evidence" value="ECO:0007669"/>
    <property type="project" value="UniProtKB-UniRule"/>
</dbReference>
<dbReference type="HAMAP" id="MF_00336">
    <property type="entry name" value="BioD"/>
    <property type="match status" value="1"/>
</dbReference>
<keyword evidence="2" id="KW-0460">Magnesium</keyword>
<feature type="binding site" evidence="2">
    <location>
        <position position="42"/>
    </location>
    <ligand>
        <name>Mg(2+)</name>
        <dbReference type="ChEBI" id="CHEBI:18420"/>
    </ligand>
</feature>
<dbReference type="Gene3D" id="3.40.50.300">
    <property type="entry name" value="P-loop containing nucleotide triphosphate hydrolases"/>
    <property type="match status" value="1"/>
</dbReference>
<dbReference type="InterPro" id="IPR004472">
    <property type="entry name" value="DTB_synth_BioD"/>
</dbReference>
<dbReference type="GO" id="GO:0000287">
    <property type="term" value="F:magnesium ion binding"/>
    <property type="evidence" value="ECO:0007669"/>
    <property type="project" value="UniProtKB-UniRule"/>
</dbReference>
<keyword evidence="2" id="KW-0436">Ligase</keyword>
<dbReference type="InterPro" id="IPR027417">
    <property type="entry name" value="P-loop_NTPase"/>
</dbReference>
<reference evidence="3 4" key="1">
    <citation type="submission" date="2016-11" db="EMBL/GenBank/DDBJ databases">
        <title>Trade-off between light-utilization and light-protection in marine flavobacteria.</title>
        <authorList>
            <person name="Kumagai Y."/>
        </authorList>
    </citation>
    <scope>NUCLEOTIDE SEQUENCE [LARGE SCALE GENOMIC DNA]</scope>
    <source>
        <strain evidence="3 4">JCM 17109</strain>
    </source>
</reference>
<comment type="catalytic activity">
    <reaction evidence="2">
        <text>(7R,8S)-7,8-diammoniononanoate + CO2 + ATP = (4R,5S)-dethiobiotin + ADP + phosphate + 3 H(+)</text>
        <dbReference type="Rhea" id="RHEA:15805"/>
        <dbReference type="ChEBI" id="CHEBI:15378"/>
        <dbReference type="ChEBI" id="CHEBI:16526"/>
        <dbReference type="ChEBI" id="CHEBI:30616"/>
        <dbReference type="ChEBI" id="CHEBI:43474"/>
        <dbReference type="ChEBI" id="CHEBI:149469"/>
        <dbReference type="ChEBI" id="CHEBI:149473"/>
        <dbReference type="ChEBI" id="CHEBI:456216"/>
        <dbReference type="EC" id="6.3.3.3"/>
    </reaction>
</comment>
<evidence type="ECO:0000256" key="1">
    <source>
        <dbReference type="ARBA" id="ARBA00022756"/>
    </source>
</evidence>
<comment type="similarity">
    <text evidence="2">Belongs to the dethiobiotin synthetase family.</text>
</comment>
<comment type="pathway">
    <text evidence="2">Cofactor biosynthesis; biotin biosynthesis; biotin from 7,8-diaminononanoate: step 1/2.</text>
</comment>
<dbReference type="EMBL" id="MQUC01000003">
    <property type="protein sequence ID" value="PRP67644.1"/>
    <property type="molecule type" value="Genomic_DNA"/>
</dbReference>
<dbReference type="GO" id="GO:0004141">
    <property type="term" value="F:dethiobiotin synthase activity"/>
    <property type="evidence" value="ECO:0007669"/>
    <property type="project" value="UniProtKB-UniRule"/>
</dbReference>
<keyword evidence="1 2" id="KW-0093">Biotin biosynthesis</keyword>
<protein>
    <recommendedName>
        <fullName evidence="2">ATP-dependent dethiobiotin synthetase BioD</fullName>
        <ecNumber evidence="2">6.3.3.3</ecNumber>
    </recommendedName>
    <alternativeName>
        <fullName evidence="2">DTB synthetase</fullName>
        <shortName evidence="2">DTBS</shortName>
    </alternativeName>
    <alternativeName>
        <fullName evidence="2">Dethiobiotin synthase</fullName>
    </alternativeName>
</protein>
<evidence type="ECO:0000313" key="3">
    <source>
        <dbReference type="EMBL" id="PRP67644.1"/>
    </source>
</evidence>
<feature type="binding site" evidence="2">
    <location>
        <position position="98"/>
    </location>
    <ligand>
        <name>Mg(2+)</name>
        <dbReference type="ChEBI" id="CHEBI:18420"/>
    </ligand>
</feature>
<sequence length="205" mass="22294">MSSYFITGIGTDVGKTVAAAIATLALDADYWKPIQSGLTETDRGTIKELLPDHTGTFHPESYRLKTPMSPHKAAEIDGVSITLDNIKRPQTSKNLIIEGAGGLLVPINDQHTIADLMLPTDKIVLVSSGYLGSINHTLLSISYLKSKGLKCAGIIYNHVDLDGTIDIIEKMSGVPTIGHMERHEAITPQLIKDYAQEFKAKLEQL</sequence>